<evidence type="ECO:0000256" key="8">
    <source>
        <dbReference type="HAMAP-Rule" id="MF_00049"/>
    </source>
</evidence>
<dbReference type="Pfam" id="PF08264">
    <property type="entry name" value="Anticodon_1"/>
    <property type="match status" value="1"/>
</dbReference>
<comment type="similarity">
    <text evidence="1 8 9">Belongs to the class-I aminoacyl-tRNA synthetase family.</text>
</comment>
<evidence type="ECO:0000256" key="3">
    <source>
        <dbReference type="ARBA" id="ARBA00022741"/>
    </source>
</evidence>
<dbReference type="CDD" id="cd07958">
    <property type="entry name" value="Anticodon_Ia_Leu_BEm"/>
    <property type="match status" value="1"/>
</dbReference>
<evidence type="ECO:0000259" key="11">
    <source>
        <dbReference type="Pfam" id="PF08264"/>
    </source>
</evidence>
<comment type="caution">
    <text evidence="14">The sequence shown here is derived from an EMBL/GenBank/DDBJ whole genome shotgun (WGS) entry which is preliminary data.</text>
</comment>
<comment type="catalytic activity">
    <reaction evidence="7 8">
        <text>tRNA(Leu) + L-leucine + ATP = L-leucyl-tRNA(Leu) + AMP + diphosphate</text>
        <dbReference type="Rhea" id="RHEA:11688"/>
        <dbReference type="Rhea" id="RHEA-COMP:9613"/>
        <dbReference type="Rhea" id="RHEA-COMP:9622"/>
        <dbReference type="ChEBI" id="CHEBI:30616"/>
        <dbReference type="ChEBI" id="CHEBI:33019"/>
        <dbReference type="ChEBI" id="CHEBI:57427"/>
        <dbReference type="ChEBI" id="CHEBI:78442"/>
        <dbReference type="ChEBI" id="CHEBI:78494"/>
        <dbReference type="ChEBI" id="CHEBI:456215"/>
        <dbReference type="EC" id="6.1.1.4"/>
    </reaction>
</comment>
<dbReference type="SUPFAM" id="SSF52374">
    <property type="entry name" value="Nucleotidylyl transferase"/>
    <property type="match status" value="1"/>
</dbReference>
<dbReference type="PANTHER" id="PTHR43740">
    <property type="entry name" value="LEUCYL-TRNA SYNTHETASE"/>
    <property type="match status" value="1"/>
</dbReference>
<dbReference type="GO" id="GO:0004823">
    <property type="term" value="F:leucine-tRNA ligase activity"/>
    <property type="evidence" value="ECO:0007669"/>
    <property type="project" value="UniProtKB-EC"/>
</dbReference>
<dbReference type="SUPFAM" id="SSF47323">
    <property type="entry name" value="Anticodon-binding domain of a subclass of class I aminoacyl-tRNA synthetases"/>
    <property type="match status" value="1"/>
</dbReference>
<protein>
    <recommendedName>
        <fullName evidence="8">Leucine--tRNA ligase</fullName>
        <ecNumber evidence="8">6.1.1.4</ecNumber>
    </recommendedName>
    <alternativeName>
        <fullName evidence="8">Leucyl-tRNA synthetase</fullName>
        <shortName evidence="8">LeuRS</shortName>
    </alternativeName>
</protein>
<dbReference type="InterPro" id="IPR014729">
    <property type="entry name" value="Rossmann-like_a/b/a_fold"/>
</dbReference>
<organism evidence="14 15">
    <name type="scientific">Pseudonocardia alaniniphila</name>
    <dbReference type="NCBI Taxonomy" id="75291"/>
    <lineage>
        <taxon>Bacteria</taxon>
        <taxon>Bacillati</taxon>
        <taxon>Actinomycetota</taxon>
        <taxon>Actinomycetes</taxon>
        <taxon>Pseudonocardiales</taxon>
        <taxon>Pseudonocardiaceae</taxon>
        <taxon>Pseudonocardia</taxon>
    </lineage>
</organism>
<keyword evidence="5 8" id="KW-0648">Protein biosynthesis</keyword>
<evidence type="ECO:0000256" key="6">
    <source>
        <dbReference type="ARBA" id="ARBA00023146"/>
    </source>
</evidence>
<dbReference type="EMBL" id="JAKXMK010000010">
    <property type="protein sequence ID" value="MCH6166512.1"/>
    <property type="molecule type" value="Genomic_DNA"/>
</dbReference>
<accession>A0ABS9TD98</accession>
<name>A0ABS9TD98_9PSEU</name>
<dbReference type="NCBIfam" id="TIGR00396">
    <property type="entry name" value="leuS_bact"/>
    <property type="match status" value="1"/>
</dbReference>
<keyword evidence="8" id="KW-0963">Cytoplasm</keyword>
<gene>
    <name evidence="8 14" type="primary">leuS</name>
    <name evidence="14" type="ORF">MMF94_12550</name>
</gene>
<keyword evidence="4 8" id="KW-0067">ATP-binding</keyword>
<dbReference type="HAMAP" id="MF_00049_B">
    <property type="entry name" value="Leu_tRNA_synth_B"/>
    <property type="match status" value="1"/>
</dbReference>
<dbReference type="SUPFAM" id="SSF50677">
    <property type="entry name" value="ValRS/IleRS/LeuRS editing domain"/>
    <property type="match status" value="1"/>
</dbReference>
<evidence type="ECO:0000256" key="5">
    <source>
        <dbReference type="ARBA" id="ARBA00022917"/>
    </source>
</evidence>
<sequence>MSTDTTAVAPERADGPADDAELPYRYNAVLAAQIEDRWQERWEREGTFHAPNPSGPWADPSGAAGDKVYLLDMFPYPSGSGLHVGHPLGFIGTDVLGRYLRMTGRTVLHAMGFDAFGLPAEQYAVQTGTHPRKTTEENIQRYKAQLRRLGLGHDERRSVATTDVEFYRWTQWIFLQIYNSWYDEEQRKARPIAELEAEFAGGRRRTPDGRGWNELTSVEQRRIVDSHRLAYISEAPVNWCPGLGTVLANEEVTADGRSERGNFPVFRRNLKQWMMRITAYADRLAADLDRLDWPDSVKAMQRNWIGRSEGAQVRFPVSGADTPIEVFTTRPDTLFGATYMVLAPEHPLVGEIVPDAWPANVDARWTGGAATPGEAVAGYRSAAARKSELDRQENREKTGVFTGAYATNPVNGQAIPVFVADYVLMGYGTGAIMAVPAQDQRDWDFATAFGLPIVRTVQPSEGWDGEAYTGDGPAINSANDEISLNGLGVAEAKRAITEWLAARSAGSPVVQYKLRDWLFSRQRYWGEPFPIVWDEDGLPVPLPDDQLPVELPEIDDYSPKTYDPDDADTEPEPPLSRASEWVEAELDLGTGRGPQHYRRETNTMPQWAGSCWYYIRYLDPENSERFVDSEVEQYWLGKDPSRGPSDPGGVDLYVGGVEHAVLHLLYARFWHKVLYDLGQVSSEEPFRRLFNQGYIQAFAYTDARGAYVPAEEVVEVTAADGSVGYSWKDQTVRREYGKMGKSLRNVVTPDEMCERYGADTFRLYEMSTGPMDVSRPWSTRDVVGSQRFLQRVWRNLVDERTGELRVTEEEPDETTVRLLHRAISGVHVDFAALHYNTAAAKLIELNNHLTKAYVGTGVPRSVAEPLVLMMAPLTPHVAEELWSRLGHEGSLAHGPFPLADERYLVADSVEYPIQVNGKVRSRVTVPADADTDTVKAAALADEKVAAMLGGQEPRKVIVVPGRLVNVVL</sequence>
<dbReference type="Pfam" id="PF13603">
    <property type="entry name" value="tRNA-synt_1_2"/>
    <property type="match status" value="1"/>
</dbReference>
<evidence type="ECO:0000259" key="12">
    <source>
        <dbReference type="Pfam" id="PF09334"/>
    </source>
</evidence>
<dbReference type="InterPro" id="IPR025709">
    <property type="entry name" value="Leu_tRNA-synth_edit"/>
</dbReference>
<evidence type="ECO:0000256" key="4">
    <source>
        <dbReference type="ARBA" id="ARBA00022840"/>
    </source>
</evidence>
<dbReference type="Gene3D" id="3.90.740.10">
    <property type="entry name" value="Valyl/Leucyl/Isoleucyl-tRNA synthetase, editing domain"/>
    <property type="match status" value="1"/>
</dbReference>
<proteinExistence type="inferred from homology"/>
<dbReference type="InterPro" id="IPR009008">
    <property type="entry name" value="Val/Leu/Ile-tRNA-synth_edit"/>
</dbReference>
<evidence type="ECO:0000256" key="2">
    <source>
        <dbReference type="ARBA" id="ARBA00022598"/>
    </source>
</evidence>
<feature type="region of interest" description="Disordered" evidence="10">
    <location>
        <begin position="550"/>
        <end position="579"/>
    </location>
</feature>
<feature type="binding site" evidence="8">
    <location>
        <position position="741"/>
    </location>
    <ligand>
        <name>ATP</name>
        <dbReference type="ChEBI" id="CHEBI:30616"/>
    </ligand>
</feature>
<dbReference type="InterPro" id="IPR013155">
    <property type="entry name" value="M/V/L/I-tRNA-synth_anticd-bd"/>
</dbReference>
<keyword evidence="6 8" id="KW-0030">Aminoacyl-tRNA synthetase</keyword>
<keyword evidence="15" id="KW-1185">Reference proteome</keyword>
<feature type="domain" description="Leucyl-tRNA synthetase editing" evidence="13">
    <location>
        <begin position="302"/>
        <end position="500"/>
    </location>
</feature>
<evidence type="ECO:0000256" key="10">
    <source>
        <dbReference type="SAM" id="MobiDB-lite"/>
    </source>
</evidence>
<evidence type="ECO:0000256" key="1">
    <source>
        <dbReference type="ARBA" id="ARBA00005594"/>
    </source>
</evidence>
<dbReference type="EC" id="6.1.1.4" evidence="8"/>
<evidence type="ECO:0000313" key="14">
    <source>
        <dbReference type="EMBL" id="MCH6166512.1"/>
    </source>
</evidence>
<dbReference type="Gene3D" id="1.10.730.10">
    <property type="entry name" value="Isoleucyl-tRNA Synthetase, Domain 1"/>
    <property type="match status" value="2"/>
</dbReference>
<feature type="short sequence motif" description="'KMSKS' region" evidence="8">
    <location>
        <begin position="738"/>
        <end position="742"/>
    </location>
</feature>
<evidence type="ECO:0000256" key="7">
    <source>
        <dbReference type="ARBA" id="ARBA00047469"/>
    </source>
</evidence>
<evidence type="ECO:0000259" key="13">
    <source>
        <dbReference type="Pfam" id="PF13603"/>
    </source>
</evidence>
<feature type="domain" description="Methionyl/Valyl/Leucyl/Isoleucyl-tRNA synthetase anticodon-binding" evidence="11">
    <location>
        <begin position="816"/>
        <end position="932"/>
    </location>
</feature>
<dbReference type="RefSeq" id="WP_241036547.1">
    <property type="nucleotide sequence ID" value="NZ_BAAAJF010000039.1"/>
</dbReference>
<dbReference type="InterPro" id="IPR015413">
    <property type="entry name" value="Methionyl/Leucyl_tRNA_Synth"/>
</dbReference>
<dbReference type="PANTHER" id="PTHR43740:SF2">
    <property type="entry name" value="LEUCINE--TRNA LIGASE, MITOCHONDRIAL"/>
    <property type="match status" value="1"/>
</dbReference>
<dbReference type="InterPro" id="IPR002302">
    <property type="entry name" value="Leu-tRNA-ligase"/>
</dbReference>
<comment type="subcellular location">
    <subcellularLocation>
        <location evidence="8">Cytoplasm</location>
    </subcellularLocation>
</comment>
<dbReference type="Pfam" id="PF09334">
    <property type="entry name" value="tRNA-synt_1g"/>
    <property type="match status" value="1"/>
</dbReference>
<comment type="caution">
    <text evidence="8">Lacks conserved residue(s) required for the propagation of feature annotation.</text>
</comment>
<dbReference type="PRINTS" id="PR00985">
    <property type="entry name" value="TRNASYNTHLEU"/>
</dbReference>
<feature type="domain" description="Methionyl/Leucyl tRNA synthetase" evidence="12">
    <location>
        <begin position="74"/>
        <end position="180"/>
    </location>
</feature>
<evidence type="ECO:0000313" key="15">
    <source>
        <dbReference type="Proteomes" id="UP001299970"/>
    </source>
</evidence>
<keyword evidence="3 8" id="KW-0547">Nucleotide-binding</keyword>
<keyword evidence="2 8" id="KW-0436">Ligase</keyword>
<dbReference type="InterPro" id="IPR009080">
    <property type="entry name" value="tRNAsynth_Ia_anticodon-bd"/>
</dbReference>
<reference evidence="14 15" key="1">
    <citation type="submission" date="2022-03" db="EMBL/GenBank/DDBJ databases">
        <title>Pseudonocardia alaer sp. nov., a novel actinomycete isolated from reed forest soil.</title>
        <authorList>
            <person name="Wang L."/>
        </authorList>
    </citation>
    <scope>NUCLEOTIDE SEQUENCE [LARGE SCALE GENOMIC DNA]</scope>
    <source>
        <strain evidence="14 15">Y-16303</strain>
    </source>
</reference>
<dbReference type="Proteomes" id="UP001299970">
    <property type="component" value="Unassembled WGS sequence"/>
</dbReference>
<dbReference type="Gene3D" id="3.40.50.620">
    <property type="entry name" value="HUPs"/>
    <property type="match status" value="2"/>
</dbReference>
<evidence type="ECO:0000256" key="9">
    <source>
        <dbReference type="RuleBase" id="RU363039"/>
    </source>
</evidence>